<dbReference type="RefSeq" id="WP_151595805.1">
    <property type="nucleotide sequence ID" value="NZ_WBMS02000018.1"/>
</dbReference>
<protein>
    <submittedName>
        <fullName evidence="2">Uncharacterized protein</fullName>
    </submittedName>
</protein>
<evidence type="ECO:0000313" key="2">
    <source>
        <dbReference type="EMBL" id="MWA03266.1"/>
    </source>
</evidence>
<organism evidence="2 3">
    <name type="scientific">Actinomadura physcomitrii</name>
    <dbReference type="NCBI Taxonomy" id="2650748"/>
    <lineage>
        <taxon>Bacteria</taxon>
        <taxon>Bacillati</taxon>
        <taxon>Actinomycetota</taxon>
        <taxon>Actinomycetes</taxon>
        <taxon>Streptosporangiales</taxon>
        <taxon>Thermomonosporaceae</taxon>
        <taxon>Actinomadura</taxon>
    </lineage>
</organism>
<dbReference type="Proteomes" id="UP000462055">
    <property type="component" value="Unassembled WGS sequence"/>
</dbReference>
<proteinExistence type="predicted"/>
<feature type="region of interest" description="Disordered" evidence="1">
    <location>
        <begin position="108"/>
        <end position="161"/>
    </location>
</feature>
<sequence length="185" mass="20068">MQRNLITCDRFARCADELPALLLFDNDDAVQPMARRRYRPLAELRPPQRNRLSETLLAWLQTGGKTLEVAALLHLHPRPSAIECASSKIFSVTVWKIPTGGSKWRSSCAKGFSSETNAKGDAEARAGGPGPGTASAATATRIGARQDSRLPSPAVAQPATTLNKLRREVGRFLYPGEQQCDDPAS</sequence>
<dbReference type="Gene3D" id="1.10.10.2840">
    <property type="entry name" value="PucR C-terminal helix-turn-helix domain"/>
    <property type="match status" value="1"/>
</dbReference>
<keyword evidence="3" id="KW-1185">Reference proteome</keyword>
<evidence type="ECO:0000313" key="3">
    <source>
        <dbReference type="Proteomes" id="UP000462055"/>
    </source>
</evidence>
<comment type="caution">
    <text evidence="2">The sequence shown here is derived from an EMBL/GenBank/DDBJ whole genome shotgun (WGS) entry which is preliminary data.</text>
</comment>
<dbReference type="EMBL" id="WBMS02000018">
    <property type="protein sequence ID" value="MWA03266.1"/>
    <property type="molecule type" value="Genomic_DNA"/>
</dbReference>
<accession>A0A6I4MM24</accession>
<dbReference type="InterPro" id="IPR042070">
    <property type="entry name" value="PucR_C-HTH_sf"/>
</dbReference>
<gene>
    <name evidence="2" type="ORF">F8568_023380</name>
</gene>
<evidence type="ECO:0000256" key="1">
    <source>
        <dbReference type="SAM" id="MobiDB-lite"/>
    </source>
</evidence>
<name>A0A6I4MM24_9ACTN</name>
<reference evidence="2" key="1">
    <citation type="submission" date="2019-12" db="EMBL/GenBank/DDBJ databases">
        <title>Actinomadura physcomitrii sp. nov., a novel actinomycete isolated from moss [Physcomitrium sphaericum (Ludw) Fuernr].</title>
        <authorList>
            <person name="Zhuang X."/>
        </authorList>
    </citation>
    <scope>NUCLEOTIDE SEQUENCE [LARGE SCALE GENOMIC DNA]</scope>
    <source>
        <strain evidence="2">LD22</strain>
    </source>
</reference>
<dbReference type="AlphaFoldDB" id="A0A6I4MM24"/>